<evidence type="ECO:0000313" key="1">
    <source>
        <dbReference type="EMBL" id="OUE20715.1"/>
    </source>
</evidence>
<proteinExistence type="predicted"/>
<gene>
    <name evidence="1" type="ORF">BFL34_01533</name>
</gene>
<comment type="caution">
    <text evidence="1">The sequence shown here is derived from an EMBL/GenBank/DDBJ whole genome shotgun (WGS) entry which is preliminary data.</text>
</comment>
<dbReference type="EMBL" id="MDJW01000008">
    <property type="protein sequence ID" value="OUE20715.1"/>
    <property type="molecule type" value="Genomic_DNA"/>
</dbReference>
<accession>A0A251Y8X9</accession>
<name>A0A251Y8X9_9MICO</name>
<protein>
    <submittedName>
        <fullName evidence="1">Uncharacterized protein</fullName>
    </submittedName>
</protein>
<reference evidence="1 2" key="1">
    <citation type="submission" date="2016-08" db="EMBL/GenBank/DDBJ databases">
        <title>Genome sequence of Clavibacter michiganensis spp strain CFBP7494.</title>
        <authorList>
            <person name="Thapa S.P."/>
            <person name="Coaker G."/>
            <person name="Jacques M.-A."/>
        </authorList>
    </citation>
    <scope>NUCLEOTIDE SEQUENCE [LARGE SCALE GENOMIC DNA]</scope>
    <source>
        <strain evidence="1">CFBP7494</strain>
    </source>
</reference>
<sequence length="266" mass="28497">MGTVAALDALTSLEALALLPLEIEMDDVLRERAFIFEALRAERTIRRSRPTDAPKVPAPMELGLEARLDLLQQRVVTDLTRKIAEAFWGFPMPNRAELAVAGVSAEQCPGCPNPFADSVVACSRFGGALTVTGLHCVRCGEIEWSAGAGARPYERSGAVDVGVALGDARVTVTTNVSVATAALDGWVGFAIAEGLIQRMPTVEVRRVHVEPGAPVSVPFTIDLTNPRLKPDQHHGFFVHLLGGHITVAQLHVNIHAKDADEEGMPC</sequence>
<dbReference type="RefSeq" id="WP_086521292.1">
    <property type="nucleotide sequence ID" value="NZ_MDJW01000008.1"/>
</dbReference>
<evidence type="ECO:0000313" key="2">
    <source>
        <dbReference type="Proteomes" id="UP000194837"/>
    </source>
</evidence>
<dbReference type="Proteomes" id="UP000194837">
    <property type="component" value="Unassembled WGS sequence"/>
</dbReference>
<organism evidence="1 2">
    <name type="scientific">Clavibacter michiganensis</name>
    <dbReference type="NCBI Taxonomy" id="28447"/>
    <lineage>
        <taxon>Bacteria</taxon>
        <taxon>Bacillati</taxon>
        <taxon>Actinomycetota</taxon>
        <taxon>Actinomycetes</taxon>
        <taxon>Micrococcales</taxon>
        <taxon>Microbacteriaceae</taxon>
        <taxon>Clavibacter</taxon>
    </lineage>
</organism>
<dbReference type="AlphaFoldDB" id="A0A251Y8X9"/>